<reference evidence="8 9" key="1">
    <citation type="submission" date="2019-07" db="EMBL/GenBank/DDBJ databases">
        <title>Whole genome shotgun sequence of Staphylococcus piscifermentans NBRC 109625.</title>
        <authorList>
            <person name="Hosoyama A."/>
            <person name="Uohara A."/>
            <person name="Ohji S."/>
            <person name="Ichikawa N."/>
        </authorList>
    </citation>
    <scope>NUCLEOTIDE SEQUENCE [LARGE SCALE GENOMIC DNA]</scope>
    <source>
        <strain evidence="8 9">NBRC 109625</strain>
    </source>
</reference>
<dbReference type="PANTHER" id="PTHR34390">
    <property type="entry name" value="UPF0442 PROTEIN YJJB-RELATED"/>
    <property type="match status" value="1"/>
</dbReference>
<evidence type="ECO:0000256" key="4">
    <source>
        <dbReference type="ARBA" id="ARBA00022989"/>
    </source>
</evidence>
<dbReference type="GO" id="GO:0015744">
    <property type="term" value="P:succinate transport"/>
    <property type="evidence" value="ECO:0007669"/>
    <property type="project" value="TreeGrafter"/>
</dbReference>
<dbReference type="Pfam" id="PF06738">
    <property type="entry name" value="ThrE"/>
    <property type="match status" value="1"/>
</dbReference>
<keyword evidence="9" id="KW-1185">Reference proteome</keyword>
<proteinExistence type="inferred from homology"/>
<evidence type="ECO:0000313" key="8">
    <source>
        <dbReference type="EMBL" id="GEP85648.1"/>
    </source>
</evidence>
<comment type="similarity">
    <text evidence="6">Belongs to the ThrE exporter (TC 2.A.79) family.</text>
</comment>
<dbReference type="GO" id="GO:0005886">
    <property type="term" value="C:plasma membrane"/>
    <property type="evidence" value="ECO:0007669"/>
    <property type="project" value="UniProtKB-SubCell"/>
</dbReference>
<dbReference type="Proteomes" id="UP000321736">
    <property type="component" value="Unassembled WGS sequence"/>
</dbReference>
<dbReference type="InterPro" id="IPR050539">
    <property type="entry name" value="ThrE_Dicarb/AminoAcid_Exp"/>
</dbReference>
<evidence type="ECO:0000313" key="9">
    <source>
        <dbReference type="Proteomes" id="UP000321736"/>
    </source>
</evidence>
<dbReference type="EMBL" id="BKAR01000037">
    <property type="protein sequence ID" value="GEP85648.1"/>
    <property type="molecule type" value="Genomic_DNA"/>
</dbReference>
<evidence type="ECO:0000256" key="3">
    <source>
        <dbReference type="ARBA" id="ARBA00022692"/>
    </source>
</evidence>
<keyword evidence="4" id="KW-1133">Transmembrane helix</keyword>
<keyword evidence="3" id="KW-0812">Transmembrane</keyword>
<dbReference type="AlphaFoldDB" id="A0A239UIC7"/>
<evidence type="ECO:0000259" key="7">
    <source>
        <dbReference type="Pfam" id="PF06738"/>
    </source>
</evidence>
<dbReference type="OrthoDB" id="9813917at2"/>
<feature type="domain" description="Threonine/serine exporter-like N-terminal" evidence="7">
    <location>
        <begin position="22"/>
        <end position="258"/>
    </location>
</feature>
<gene>
    <name evidence="8" type="ORF">SPI02_22330</name>
</gene>
<dbReference type="RefSeq" id="WP_095106791.1">
    <property type="nucleotide sequence ID" value="NZ_BKAR01000037.1"/>
</dbReference>
<keyword evidence="2" id="KW-1003">Cell membrane</keyword>
<accession>A0A239UIC7</accession>
<comment type="caution">
    <text evidence="8">The sequence shown here is derived from an EMBL/GenBank/DDBJ whole genome shotgun (WGS) entry which is preliminary data.</text>
</comment>
<evidence type="ECO:0000256" key="1">
    <source>
        <dbReference type="ARBA" id="ARBA00004651"/>
    </source>
</evidence>
<keyword evidence="5" id="KW-0472">Membrane</keyword>
<name>A0A239UIC7_9STAP</name>
<protein>
    <recommendedName>
        <fullName evidence="7">Threonine/serine exporter-like N-terminal domain-containing protein</fullName>
    </recommendedName>
</protein>
<organism evidence="8 9">
    <name type="scientific">Staphylococcus piscifermentans</name>
    <dbReference type="NCBI Taxonomy" id="70258"/>
    <lineage>
        <taxon>Bacteria</taxon>
        <taxon>Bacillati</taxon>
        <taxon>Bacillota</taxon>
        <taxon>Bacilli</taxon>
        <taxon>Bacillales</taxon>
        <taxon>Staphylococcaceae</taxon>
        <taxon>Staphylococcus</taxon>
    </lineage>
</organism>
<evidence type="ECO:0000256" key="2">
    <source>
        <dbReference type="ARBA" id="ARBA00022475"/>
    </source>
</evidence>
<sequence length="260" mass="28449">MILDNRNSYIEDTPEEKLAKDAIMLAGRILLESGAEGTRVEGTMNRMAETLGYRESNSFVTNTVINFLLDNQTTPRMYRIESRDTNLIKISQTNSVSRKLSAGQMTLEEAYERLKRIYKAQQTHDLIYKGIAAAIISVSFLYLQTGNFVDILATIFAGSLGYLVVESLYRANLKTLFIPEFLGSAVIGAIAIFGHTMIPDGSLSAIIIAAVMPIVPGVLITNAIQDLFGGHMMMFTTKSLEALVTSFGIGAGVGTMLLIF</sequence>
<dbReference type="InterPro" id="IPR010619">
    <property type="entry name" value="ThrE-like_N"/>
</dbReference>
<evidence type="ECO:0000256" key="5">
    <source>
        <dbReference type="ARBA" id="ARBA00023136"/>
    </source>
</evidence>
<dbReference type="GO" id="GO:0022857">
    <property type="term" value="F:transmembrane transporter activity"/>
    <property type="evidence" value="ECO:0007669"/>
    <property type="project" value="InterPro"/>
</dbReference>
<dbReference type="PANTHER" id="PTHR34390:SF2">
    <property type="entry name" value="SUCCINATE TRANSPORTER SUBUNIT YJJP-RELATED"/>
    <property type="match status" value="1"/>
</dbReference>
<evidence type="ECO:0000256" key="6">
    <source>
        <dbReference type="ARBA" id="ARBA00034125"/>
    </source>
</evidence>
<comment type="subcellular location">
    <subcellularLocation>
        <location evidence="1">Cell membrane</location>
        <topology evidence="1">Multi-pass membrane protein</topology>
    </subcellularLocation>
</comment>